<dbReference type="SUPFAM" id="SSF53697">
    <property type="entry name" value="SIS domain"/>
    <property type="match status" value="1"/>
</dbReference>
<organism evidence="2 3">
    <name type="scientific">Robinsoniella peoriensis</name>
    <dbReference type="NCBI Taxonomy" id="180332"/>
    <lineage>
        <taxon>Bacteria</taxon>
        <taxon>Bacillati</taxon>
        <taxon>Bacillota</taxon>
        <taxon>Clostridia</taxon>
        <taxon>Lachnospirales</taxon>
        <taxon>Lachnospiraceae</taxon>
        <taxon>Robinsoniella</taxon>
    </lineage>
</organism>
<dbReference type="EC" id="2.6.1.16" evidence="2"/>
<evidence type="ECO:0000259" key="1">
    <source>
        <dbReference type="PROSITE" id="PS51464"/>
    </source>
</evidence>
<dbReference type="Pfam" id="PF01380">
    <property type="entry name" value="SIS"/>
    <property type="match status" value="1"/>
</dbReference>
<dbReference type="CDD" id="cd05009">
    <property type="entry name" value="SIS_GlmS_GlmD_2"/>
    <property type="match status" value="1"/>
</dbReference>
<proteinExistence type="predicted"/>
<name>A0A4U8Q969_9FIRM</name>
<keyword evidence="2" id="KW-0808">Transferase</keyword>
<dbReference type="GO" id="GO:0004360">
    <property type="term" value="F:glutamine-fructose-6-phosphate transaminase (isomerizing) activity"/>
    <property type="evidence" value="ECO:0007669"/>
    <property type="project" value="UniProtKB-EC"/>
</dbReference>
<dbReference type="PANTHER" id="PTHR10937">
    <property type="entry name" value="GLUCOSAMINE--FRUCTOSE-6-PHOSPHATE AMINOTRANSFERASE, ISOMERIZING"/>
    <property type="match status" value="1"/>
</dbReference>
<protein>
    <submittedName>
        <fullName evidence="2">Glutamine--fructose-6-phosphate aminotransferase [isomerizing]</fullName>
        <ecNumber evidence="2">2.6.1.16</ecNumber>
    </submittedName>
</protein>
<dbReference type="RefSeq" id="WP_138002176.1">
    <property type="nucleotide sequence ID" value="NZ_QGQD01000036.1"/>
</dbReference>
<dbReference type="AlphaFoldDB" id="A0A4U8Q969"/>
<feature type="domain" description="SIS" evidence="1">
    <location>
        <begin position="29"/>
        <end position="186"/>
    </location>
</feature>
<dbReference type="STRING" id="180332.GCA_000797495_04764"/>
<dbReference type="Gene3D" id="3.40.50.10490">
    <property type="entry name" value="Glucose-6-phosphate isomerase like protein, domain 1"/>
    <property type="match status" value="2"/>
</dbReference>
<sequence length="346" mass="38611">MYLTEQEIMEQHIALNKTYDYMMEKKAEIKKFFSEHPSRKFVFFGCGSSYMLAKSGQQLICACEGSSANAIAGGDYLVNPGNYEACIKDSIIVTLSRSGQTTEIVRDVQYIKEHYGNPVISLSMKDDNDIMPYSELDITMDWCYDKSVCQTRTVTNLYTAMLMLTAFYNEDEGLLSSVKAAVDNNEAYKEACRGVLADISKKEWSNAIVLADGAPIGIAEEGALAFTEISMLPGQCFHLLDYRHGPMVLNGEQTLTVILVQPNEDKLQRDMIEDLKSHGGTIVTVSQYEGNEFGINANICLKGIERFEAWGIPFIYVCQMAAYEKSILLGRNPDQPTGLDAFITLK</sequence>
<dbReference type="InterPro" id="IPR046348">
    <property type="entry name" value="SIS_dom_sf"/>
</dbReference>
<dbReference type="InterPro" id="IPR001347">
    <property type="entry name" value="SIS_dom"/>
</dbReference>
<keyword evidence="2" id="KW-0032">Aminotransferase</keyword>
<gene>
    <name evidence="2" type="primary">glmS_1</name>
    <name evidence="2" type="ORF">DSM106044_01521</name>
</gene>
<dbReference type="EMBL" id="QGQD01000036">
    <property type="protein sequence ID" value="TLD01542.1"/>
    <property type="molecule type" value="Genomic_DNA"/>
</dbReference>
<evidence type="ECO:0000313" key="3">
    <source>
        <dbReference type="Proteomes" id="UP000306509"/>
    </source>
</evidence>
<comment type="caution">
    <text evidence="2">The sequence shown here is derived from an EMBL/GenBank/DDBJ whole genome shotgun (WGS) entry which is preliminary data.</text>
</comment>
<dbReference type="InterPro" id="IPR035490">
    <property type="entry name" value="GlmS/FrlB_SIS"/>
</dbReference>
<dbReference type="PROSITE" id="PS51464">
    <property type="entry name" value="SIS"/>
    <property type="match status" value="1"/>
</dbReference>
<reference evidence="2 3" key="1">
    <citation type="journal article" date="2019" name="Anaerobe">
        <title>Detection of Robinsoniella peoriensis in multiple bone samples of a trauma patient.</title>
        <authorList>
            <person name="Schrottner P."/>
            <person name="Hartwich K."/>
            <person name="Bunk B."/>
            <person name="Schober I."/>
            <person name="Helbig S."/>
            <person name="Rudolph W.W."/>
            <person name="Gunzer F."/>
        </authorList>
    </citation>
    <scope>NUCLEOTIDE SEQUENCE [LARGE SCALE GENOMIC DNA]</scope>
    <source>
        <strain evidence="2 3">DSM 106044</strain>
    </source>
</reference>
<dbReference type="GO" id="GO:1901135">
    <property type="term" value="P:carbohydrate derivative metabolic process"/>
    <property type="evidence" value="ECO:0007669"/>
    <property type="project" value="InterPro"/>
</dbReference>
<dbReference type="Proteomes" id="UP000306509">
    <property type="component" value="Unassembled WGS sequence"/>
</dbReference>
<evidence type="ECO:0000313" key="2">
    <source>
        <dbReference type="EMBL" id="TLD01542.1"/>
    </source>
</evidence>
<dbReference type="PANTHER" id="PTHR10937:SF4">
    <property type="entry name" value="GLUCOSAMINE-6-PHOSPHATE DEAMINASE"/>
    <property type="match status" value="1"/>
</dbReference>
<dbReference type="GO" id="GO:0097367">
    <property type="term" value="F:carbohydrate derivative binding"/>
    <property type="evidence" value="ECO:0007669"/>
    <property type="project" value="InterPro"/>
</dbReference>
<keyword evidence="3" id="KW-1185">Reference proteome</keyword>
<accession>A0A4U8Q969</accession>